<comment type="caution">
    <text evidence="3">The sequence shown here is derived from an EMBL/GenBank/DDBJ whole genome shotgun (WGS) entry which is preliminary data.</text>
</comment>
<protein>
    <recommendedName>
        <fullName evidence="2">DUF6606 domain-containing protein</fullName>
    </recommendedName>
</protein>
<sequence>MVIQALQYMLNIVDESYAGTVTSAIAMIKNLRDNRDDYGDVSEVQLETLLSSLSDETHSPVPLEIKAQNACILISRQPGHLNFEFFELAPTNEAALRATRLTRTFPGYASRVAVDRIMDKSLQKSIAGTIAKMATQSAPGFQPQARKNGQDEDEHRDTTAPGLVTDFLMTVVAVLGETTDVKRITKATREDVLWTRCEQPWRRSPLWLLVRVVLQLWFTRNSTNLQSPDNLYKAFMTCMLSRLLDTARIHSKSMGIEIVHNVSAKLVRRLRKFERLVQSQYLLSSWTESTARCLLKAHSVIDQHWQGLTQSTEINIDTTVVKNIQPDNDLDMKLPALDAFL</sequence>
<evidence type="ECO:0000259" key="2">
    <source>
        <dbReference type="Pfam" id="PF20255"/>
    </source>
</evidence>
<dbReference type="Pfam" id="PF20255">
    <property type="entry name" value="DUF6606"/>
    <property type="match status" value="1"/>
</dbReference>
<accession>A0A9P6G6S5</accession>
<evidence type="ECO:0000256" key="1">
    <source>
        <dbReference type="SAM" id="MobiDB-lite"/>
    </source>
</evidence>
<keyword evidence="4" id="KW-1185">Reference proteome</keyword>
<proteinExistence type="predicted"/>
<gene>
    <name evidence="3" type="ORF">PMIN01_12109</name>
</gene>
<dbReference type="AlphaFoldDB" id="A0A9P6G6S5"/>
<dbReference type="EMBL" id="WJXW01000015">
    <property type="protein sequence ID" value="KAF9730176.1"/>
    <property type="molecule type" value="Genomic_DNA"/>
</dbReference>
<evidence type="ECO:0000313" key="3">
    <source>
        <dbReference type="EMBL" id="KAF9730176.1"/>
    </source>
</evidence>
<dbReference type="OrthoDB" id="3182339at2759"/>
<name>A0A9P6G6S5_9PLEO</name>
<feature type="compositionally biased region" description="Basic and acidic residues" evidence="1">
    <location>
        <begin position="148"/>
        <end position="158"/>
    </location>
</feature>
<feature type="domain" description="DUF6606" evidence="2">
    <location>
        <begin position="2"/>
        <end position="245"/>
    </location>
</feature>
<organism evidence="3 4">
    <name type="scientific">Paraphaeosphaeria minitans</name>
    <dbReference type="NCBI Taxonomy" id="565426"/>
    <lineage>
        <taxon>Eukaryota</taxon>
        <taxon>Fungi</taxon>
        <taxon>Dikarya</taxon>
        <taxon>Ascomycota</taxon>
        <taxon>Pezizomycotina</taxon>
        <taxon>Dothideomycetes</taxon>
        <taxon>Pleosporomycetidae</taxon>
        <taxon>Pleosporales</taxon>
        <taxon>Massarineae</taxon>
        <taxon>Didymosphaeriaceae</taxon>
        <taxon>Paraphaeosphaeria</taxon>
    </lineage>
</organism>
<evidence type="ECO:0000313" key="4">
    <source>
        <dbReference type="Proteomes" id="UP000756921"/>
    </source>
</evidence>
<reference evidence="3" key="1">
    <citation type="journal article" date="2020" name="Mol. Plant Microbe Interact.">
        <title>Genome Sequence of the Biocontrol Agent Coniothyrium minitans strain Conio (IMI 134523).</title>
        <authorList>
            <person name="Patel D."/>
            <person name="Shittu T.A."/>
            <person name="Baroncelli R."/>
            <person name="Muthumeenakshi S."/>
            <person name="Osborne T.H."/>
            <person name="Janganan T.K."/>
            <person name="Sreenivasaprasad S."/>
        </authorList>
    </citation>
    <scope>NUCLEOTIDE SEQUENCE</scope>
    <source>
        <strain evidence="3">Conio</strain>
    </source>
</reference>
<dbReference type="InterPro" id="IPR046541">
    <property type="entry name" value="DUF6606"/>
</dbReference>
<feature type="region of interest" description="Disordered" evidence="1">
    <location>
        <begin position="137"/>
        <end position="158"/>
    </location>
</feature>
<dbReference type="Proteomes" id="UP000756921">
    <property type="component" value="Unassembled WGS sequence"/>
</dbReference>